<evidence type="ECO:0000256" key="4">
    <source>
        <dbReference type="ARBA" id="ARBA00022827"/>
    </source>
</evidence>
<dbReference type="Gene3D" id="3.30.70.2190">
    <property type="match status" value="1"/>
</dbReference>
<dbReference type="InterPro" id="IPR051264">
    <property type="entry name" value="FAD-oxidored/transferase_4"/>
</dbReference>
<dbReference type="Pfam" id="PF01565">
    <property type="entry name" value="FAD_binding_4"/>
    <property type="match status" value="1"/>
</dbReference>
<proteinExistence type="inferred from homology"/>
<dbReference type="FunFam" id="3.30.43.10:FF:000011">
    <property type="entry name" value="D-lactate dehydrogenase (Cytochrome)"/>
    <property type="match status" value="1"/>
</dbReference>
<dbReference type="PANTHER" id="PTHR43716">
    <property type="entry name" value="D-2-HYDROXYGLUTARATE DEHYDROGENASE, MITOCHONDRIAL"/>
    <property type="match status" value="1"/>
</dbReference>
<accession>A0AAD5Y908</accession>
<dbReference type="InterPro" id="IPR016164">
    <property type="entry name" value="FAD-linked_Oxase-like_C"/>
</dbReference>
<keyword evidence="4" id="KW-0274">FAD</keyword>
<dbReference type="GO" id="GO:0071949">
    <property type="term" value="F:FAD binding"/>
    <property type="evidence" value="ECO:0007669"/>
    <property type="project" value="InterPro"/>
</dbReference>
<dbReference type="AlphaFoldDB" id="A0AAD5Y908"/>
<dbReference type="FunFam" id="3.30.465.10:FF:000053">
    <property type="entry name" value="D-lactate dehydrogenase (Cytochrome), putative"/>
    <property type="match status" value="1"/>
</dbReference>
<evidence type="ECO:0000313" key="9">
    <source>
        <dbReference type="Proteomes" id="UP001210925"/>
    </source>
</evidence>
<keyword evidence="9" id="KW-1185">Reference proteome</keyword>
<dbReference type="FunFam" id="3.30.70.2190:FF:000001">
    <property type="entry name" value="D-2-hydroxyglutarate dehydrogenase mitochondrial"/>
    <property type="match status" value="1"/>
</dbReference>
<gene>
    <name evidence="8" type="ORF">HK103_003458</name>
</gene>
<dbReference type="InterPro" id="IPR036318">
    <property type="entry name" value="FAD-bd_PCMH-like_sf"/>
</dbReference>
<dbReference type="SUPFAM" id="SSF55103">
    <property type="entry name" value="FAD-linked oxidases, C-terminal domain"/>
    <property type="match status" value="1"/>
</dbReference>
<name>A0AAD5Y908_9FUNG</name>
<dbReference type="FunFam" id="1.10.45.10:FF:000001">
    <property type="entry name" value="D-lactate dehydrogenase mitochondrial"/>
    <property type="match status" value="1"/>
</dbReference>
<comment type="cofactor">
    <cofactor evidence="1">
        <name>FAD</name>
        <dbReference type="ChEBI" id="CHEBI:57692"/>
    </cofactor>
</comment>
<evidence type="ECO:0000259" key="7">
    <source>
        <dbReference type="PROSITE" id="PS51387"/>
    </source>
</evidence>
<dbReference type="InterPro" id="IPR016166">
    <property type="entry name" value="FAD-bd_PCMH"/>
</dbReference>
<dbReference type="FunFam" id="3.30.70.2740:FF:000002">
    <property type="entry name" value="D-2-hydroxyglutarate dehydrogenase mitochondrial"/>
    <property type="match status" value="1"/>
</dbReference>
<feature type="domain" description="FAD-binding PCMH-type" evidence="7">
    <location>
        <begin position="39"/>
        <end position="218"/>
    </location>
</feature>
<evidence type="ECO:0000256" key="2">
    <source>
        <dbReference type="ARBA" id="ARBA00008000"/>
    </source>
</evidence>
<dbReference type="GO" id="GO:0005739">
    <property type="term" value="C:mitochondrion"/>
    <property type="evidence" value="ECO:0007669"/>
    <property type="project" value="TreeGrafter"/>
</dbReference>
<keyword evidence="3" id="KW-0285">Flavoprotein</keyword>
<dbReference type="InterPro" id="IPR004113">
    <property type="entry name" value="FAD-bd_oxidored_4_C"/>
</dbReference>
<sequence length="473" mass="52756">MSTFKKITEADITHFKSILNDSVITSDLELYNNDWMNKYKGNSSVVLRPKTTEQVSQVMKYCFKENIAVVPQGGNTGLVGGSVPVNDEVILSTQLMNNIRDFDHVSGILNADAGCILETLDNWLQERGYIMPLDLGAKGSCHIGGNVATNAGGIRLLRYGSLHGTVLSLEVVLPDGTIMQLGKPLRKDNTGYDLKQLFIGSEGTLGIITGVSILTPPKPQSVTVALFGLDSYEKVLEAFKASKKNLGEIMSAFEFFDQPSLDLVKKHLGLRDPFEGQSPFYCLIETQGMNKEHDDQKIEKLIENLMENEIVSDGVLAMDQSQQTHFWKIREGIPEACAKEGGMYKYDLSVPVSQLYEVVLNMRQHLREKGLYHPEKEAPITNVVGFGHVGDGNLHLNILSTGRTKELEEAIEPYVYELTRSYEGSISAEHGLGLMKAPYLEYSKDIEFINYMKMIKKVFDPKGILNPYKYLPQ</sequence>
<dbReference type="Proteomes" id="UP001210925">
    <property type="component" value="Unassembled WGS sequence"/>
</dbReference>
<dbReference type="EMBL" id="JADGKB010000025">
    <property type="protein sequence ID" value="KAJ3258669.1"/>
    <property type="molecule type" value="Genomic_DNA"/>
</dbReference>
<evidence type="ECO:0000256" key="6">
    <source>
        <dbReference type="ARBA" id="ARBA00051436"/>
    </source>
</evidence>
<dbReference type="InterPro" id="IPR016171">
    <property type="entry name" value="Vanillyl_alc_oxidase_C-sub2"/>
</dbReference>
<dbReference type="InterPro" id="IPR006094">
    <property type="entry name" value="Oxid_FAD_bind_N"/>
</dbReference>
<evidence type="ECO:0000256" key="5">
    <source>
        <dbReference type="ARBA" id="ARBA00023002"/>
    </source>
</evidence>
<dbReference type="InterPro" id="IPR016167">
    <property type="entry name" value="FAD-bd_PCMH_sub1"/>
</dbReference>
<dbReference type="Gene3D" id="1.10.45.10">
    <property type="entry name" value="Vanillyl-alcohol Oxidase, Chain A, domain 4"/>
    <property type="match status" value="1"/>
</dbReference>
<comment type="similarity">
    <text evidence="2">Belongs to the FAD-binding oxidoreductase/transferase type 4 family.</text>
</comment>
<dbReference type="Gene3D" id="3.30.70.2740">
    <property type="match status" value="1"/>
</dbReference>
<evidence type="ECO:0000313" key="8">
    <source>
        <dbReference type="EMBL" id="KAJ3258669.1"/>
    </source>
</evidence>
<comment type="catalytic activity">
    <reaction evidence="6">
        <text>(R)-lactate + 2 Fe(III)-[cytochrome c] = 2 Fe(II)-[cytochrome c] + pyruvate + 2 H(+)</text>
        <dbReference type="Rhea" id="RHEA:13521"/>
        <dbReference type="Rhea" id="RHEA-COMP:10350"/>
        <dbReference type="Rhea" id="RHEA-COMP:14399"/>
        <dbReference type="ChEBI" id="CHEBI:15361"/>
        <dbReference type="ChEBI" id="CHEBI:15378"/>
        <dbReference type="ChEBI" id="CHEBI:16004"/>
        <dbReference type="ChEBI" id="CHEBI:29033"/>
        <dbReference type="ChEBI" id="CHEBI:29034"/>
        <dbReference type="EC" id="1.1.2.4"/>
    </reaction>
</comment>
<evidence type="ECO:0000256" key="1">
    <source>
        <dbReference type="ARBA" id="ARBA00001974"/>
    </source>
</evidence>
<evidence type="ECO:0000256" key="3">
    <source>
        <dbReference type="ARBA" id="ARBA00022630"/>
    </source>
</evidence>
<dbReference type="SUPFAM" id="SSF56176">
    <property type="entry name" value="FAD-binding/transporter-associated domain-like"/>
    <property type="match status" value="1"/>
</dbReference>
<protein>
    <recommendedName>
        <fullName evidence="7">FAD-binding PCMH-type domain-containing protein</fullName>
    </recommendedName>
</protein>
<dbReference type="InterPro" id="IPR016169">
    <property type="entry name" value="FAD-bd_PCMH_sub2"/>
</dbReference>
<dbReference type="Gene3D" id="3.30.465.10">
    <property type="match status" value="1"/>
</dbReference>
<organism evidence="8 9">
    <name type="scientific">Boothiomyces macroporosus</name>
    <dbReference type="NCBI Taxonomy" id="261099"/>
    <lineage>
        <taxon>Eukaryota</taxon>
        <taxon>Fungi</taxon>
        <taxon>Fungi incertae sedis</taxon>
        <taxon>Chytridiomycota</taxon>
        <taxon>Chytridiomycota incertae sedis</taxon>
        <taxon>Chytridiomycetes</taxon>
        <taxon>Rhizophydiales</taxon>
        <taxon>Terramycetaceae</taxon>
        <taxon>Boothiomyces</taxon>
    </lineage>
</organism>
<dbReference type="PROSITE" id="PS51387">
    <property type="entry name" value="FAD_PCMH"/>
    <property type="match status" value="1"/>
</dbReference>
<dbReference type="PANTHER" id="PTHR43716:SF1">
    <property type="entry name" value="D-2-HYDROXYGLUTARATE DEHYDROGENASE, MITOCHONDRIAL"/>
    <property type="match status" value="1"/>
</dbReference>
<dbReference type="GO" id="GO:0004458">
    <property type="term" value="F:D-lactate dehydrogenase (cytochrome) activity"/>
    <property type="evidence" value="ECO:0007669"/>
    <property type="project" value="UniProtKB-EC"/>
</dbReference>
<comment type="caution">
    <text evidence="8">The sequence shown here is derived from an EMBL/GenBank/DDBJ whole genome shotgun (WGS) entry which is preliminary data.</text>
</comment>
<dbReference type="Pfam" id="PF02913">
    <property type="entry name" value="FAD-oxidase_C"/>
    <property type="match status" value="1"/>
</dbReference>
<keyword evidence="5" id="KW-0560">Oxidoreductase</keyword>
<dbReference type="Gene3D" id="3.30.43.10">
    <property type="entry name" value="Uridine Diphospho-n-acetylenolpyruvylglucosamine Reductase, domain 2"/>
    <property type="match status" value="1"/>
</dbReference>
<reference evidence="8" key="1">
    <citation type="submission" date="2020-05" db="EMBL/GenBank/DDBJ databases">
        <title>Phylogenomic resolution of chytrid fungi.</title>
        <authorList>
            <person name="Stajich J.E."/>
            <person name="Amses K."/>
            <person name="Simmons R."/>
            <person name="Seto K."/>
            <person name="Myers J."/>
            <person name="Bonds A."/>
            <person name="Quandt C.A."/>
            <person name="Barry K."/>
            <person name="Liu P."/>
            <person name="Grigoriev I."/>
            <person name="Longcore J.E."/>
            <person name="James T.Y."/>
        </authorList>
    </citation>
    <scope>NUCLEOTIDE SEQUENCE</scope>
    <source>
        <strain evidence="8">PLAUS21</strain>
    </source>
</reference>